<name>A0A1X7PHK2_9HYPH</name>
<evidence type="ECO:0000313" key="5">
    <source>
        <dbReference type="Proteomes" id="UP000193083"/>
    </source>
</evidence>
<dbReference type="OrthoDB" id="9804309at2"/>
<evidence type="ECO:0000256" key="1">
    <source>
        <dbReference type="ARBA" id="ARBA00022691"/>
    </source>
</evidence>
<dbReference type="PANTHER" id="PTHR12818:SF0">
    <property type="entry name" value="TRNA (ADENINE(37)-N6)-METHYLTRANSFERASE"/>
    <property type="match status" value="1"/>
</dbReference>
<keyword evidence="1" id="KW-0949">S-adenosyl-L-methionine</keyword>
<dbReference type="CDD" id="cd09281">
    <property type="entry name" value="UPF0066"/>
    <property type="match status" value="1"/>
</dbReference>
<dbReference type="InterPro" id="IPR040372">
    <property type="entry name" value="YaeB-like"/>
</dbReference>
<proteinExistence type="inferred from homology"/>
<dbReference type="EMBL" id="FXBL01000004">
    <property type="protein sequence ID" value="SMH50336.1"/>
    <property type="molecule type" value="Genomic_DNA"/>
</dbReference>
<accession>A0A1X7PHK2</accession>
<dbReference type="AlphaFoldDB" id="A0A1X7PHK2"/>
<evidence type="ECO:0000256" key="2">
    <source>
        <dbReference type="ARBA" id="ARBA00033753"/>
    </source>
</evidence>
<gene>
    <name evidence="4" type="ORF">SAMN02982922_4131</name>
</gene>
<dbReference type="GO" id="GO:0008168">
    <property type="term" value="F:methyltransferase activity"/>
    <property type="evidence" value="ECO:0007669"/>
    <property type="project" value="UniProtKB-KW"/>
</dbReference>
<keyword evidence="4" id="KW-0489">Methyltransferase</keyword>
<dbReference type="InterPro" id="IPR036413">
    <property type="entry name" value="YaeB-like_sf"/>
</dbReference>
<comment type="similarity">
    <text evidence="2">Belongs to the tRNA methyltransferase O family.</text>
</comment>
<evidence type="ECO:0000259" key="3">
    <source>
        <dbReference type="PROSITE" id="PS51668"/>
    </source>
</evidence>
<dbReference type="Proteomes" id="UP000193083">
    <property type="component" value="Unassembled WGS sequence"/>
</dbReference>
<dbReference type="GO" id="GO:0032259">
    <property type="term" value="P:methylation"/>
    <property type="evidence" value="ECO:0007669"/>
    <property type="project" value="UniProtKB-KW"/>
</dbReference>
<keyword evidence="5" id="KW-1185">Reference proteome</keyword>
<feature type="domain" description="TsaA-like" evidence="3">
    <location>
        <begin position="40"/>
        <end position="175"/>
    </location>
</feature>
<protein>
    <submittedName>
        <fullName evidence="4">tRNA-Thr(GGU) m(6)t(6)A37 methyltransferase TsaA</fullName>
    </submittedName>
</protein>
<dbReference type="PANTHER" id="PTHR12818">
    <property type="entry name" value="TRNA (ADENINE(37)-N6)-METHYLTRANSFERASE"/>
    <property type="match status" value="1"/>
</dbReference>
<sequence length="182" mass="20000">MSHMGKKMALPFNDRPEFEVREGEVRLEVDPANLTPDAGLVFIGRVSSPWTERSQCPKNMREAREKGGGARIALDPAYRDGLRGLGQCSHAILLSWFNRSPRDLIVQKPRHAEVARGTFALRSPVRPNPVGVHVVRLLAVDEQAGTIELEAIDLLDGTPVIDIKPYFASVDSVPDATRPVSA</sequence>
<dbReference type="SUPFAM" id="SSF118196">
    <property type="entry name" value="YaeB-like"/>
    <property type="match status" value="1"/>
</dbReference>
<dbReference type="InterPro" id="IPR036414">
    <property type="entry name" value="YaeB_N_sf"/>
</dbReference>
<organism evidence="4 5">
    <name type="scientific">Mesorhizobium australicum</name>
    <dbReference type="NCBI Taxonomy" id="536018"/>
    <lineage>
        <taxon>Bacteria</taxon>
        <taxon>Pseudomonadati</taxon>
        <taxon>Pseudomonadota</taxon>
        <taxon>Alphaproteobacteria</taxon>
        <taxon>Hyphomicrobiales</taxon>
        <taxon>Phyllobacteriaceae</taxon>
        <taxon>Mesorhizobium</taxon>
    </lineage>
</organism>
<dbReference type="NCBIfam" id="TIGR00104">
    <property type="entry name" value="tRNA_TsaA"/>
    <property type="match status" value="1"/>
</dbReference>
<keyword evidence="4" id="KW-0808">Transferase</keyword>
<dbReference type="InterPro" id="IPR023370">
    <property type="entry name" value="TrmO-like_N"/>
</dbReference>
<dbReference type="Pfam" id="PF01980">
    <property type="entry name" value="TrmO_N"/>
    <property type="match status" value="1"/>
</dbReference>
<dbReference type="PROSITE" id="PS51668">
    <property type="entry name" value="TSAA_2"/>
    <property type="match status" value="1"/>
</dbReference>
<reference evidence="4 5" key="1">
    <citation type="submission" date="2017-04" db="EMBL/GenBank/DDBJ databases">
        <authorList>
            <person name="Afonso C.L."/>
            <person name="Miller P.J."/>
            <person name="Scott M.A."/>
            <person name="Spackman E."/>
            <person name="Goraichik I."/>
            <person name="Dimitrov K.M."/>
            <person name="Suarez D.L."/>
            <person name="Swayne D.E."/>
        </authorList>
    </citation>
    <scope>NUCLEOTIDE SEQUENCE [LARGE SCALE GENOMIC DNA]</scope>
    <source>
        <strain evidence="4 5">B5P</strain>
    </source>
</reference>
<dbReference type="Gene3D" id="2.40.30.70">
    <property type="entry name" value="YaeB-like"/>
    <property type="match status" value="1"/>
</dbReference>
<evidence type="ECO:0000313" key="4">
    <source>
        <dbReference type="EMBL" id="SMH50336.1"/>
    </source>
</evidence>